<accession>A0A9N7JL09</accession>
<dbReference type="GO" id="GO:0003723">
    <property type="term" value="F:RNA binding"/>
    <property type="evidence" value="ECO:0007669"/>
    <property type="project" value="UniProtKB-KW"/>
</dbReference>
<name>A0A9N7JL09_CLOSE</name>
<dbReference type="CDD" id="cd00165">
    <property type="entry name" value="S4"/>
    <property type="match status" value="1"/>
</dbReference>
<dbReference type="RefSeq" id="WP_066673867.1">
    <property type="nucleotide sequence ID" value="NZ_CABMIZ010000002.1"/>
</dbReference>
<dbReference type="OrthoDB" id="9811532at2"/>
<dbReference type="Proteomes" id="UP001055437">
    <property type="component" value="Chromosome"/>
</dbReference>
<dbReference type="Gene3D" id="3.10.290.10">
    <property type="entry name" value="RNA-binding S4 domain"/>
    <property type="match status" value="1"/>
</dbReference>
<dbReference type="NCBIfam" id="TIGR02988">
    <property type="entry name" value="YaaA_near_RecF"/>
    <property type="match status" value="1"/>
</dbReference>
<dbReference type="InterPro" id="IPR036986">
    <property type="entry name" value="S4_RNA-bd_sf"/>
</dbReference>
<evidence type="ECO:0000313" key="4">
    <source>
        <dbReference type="Proteomes" id="UP000280586"/>
    </source>
</evidence>
<dbReference type="InterPro" id="IPR014330">
    <property type="entry name" value="RNA-bd_S4-rel_YaaA"/>
</dbReference>
<dbReference type="EMBL" id="CP099799">
    <property type="protein sequence ID" value="USS00919.1"/>
    <property type="molecule type" value="Genomic_DNA"/>
</dbReference>
<proteinExistence type="predicted"/>
<gene>
    <name evidence="3" type="primary">yaaA</name>
    <name evidence="2" type="ORF">CP523_07675</name>
    <name evidence="3" type="ORF">NH397_00015</name>
</gene>
<dbReference type="PROSITE" id="PS50889">
    <property type="entry name" value="S4"/>
    <property type="match status" value="1"/>
</dbReference>
<dbReference type="SUPFAM" id="SSF55174">
    <property type="entry name" value="Alpha-L RNA-binding motif"/>
    <property type="match status" value="1"/>
</dbReference>
<keyword evidence="1" id="KW-0694">RNA-binding</keyword>
<organism evidence="2 4">
    <name type="scientific">Clostridium septicum</name>
    <dbReference type="NCBI Taxonomy" id="1504"/>
    <lineage>
        <taxon>Bacteria</taxon>
        <taxon>Bacillati</taxon>
        <taxon>Bacillota</taxon>
        <taxon>Clostridia</taxon>
        <taxon>Eubacteriales</taxon>
        <taxon>Clostridiaceae</taxon>
        <taxon>Clostridium</taxon>
    </lineage>
</organism>
<dbReference type="AlphaFoldDB" id="A0A9N7JL09"/>
<dbReference type="EMBL" id="CP023671">
    <property type="protein sequence ID" value="AYE34330.1"/>
    <property type="molecule type" value="Genomic_DNA"/>
</dbReference>
<evidence type="ECO:0000313" key="2">
    <source>
        <dbReference type="EMBL" id="AYE34330.1"/>
    </source>
</evidence>
<dbReference type="KEGG" id="csep:CP523_07675"/>
<dbReference type="Pfam" id="PF13275">
    <property type="entry name" value="S4_2"/>
    <property type="match status" value="1"/>
</dbReference>
<dbReference type="GeneID" id="303560552"/>
<keyword evidence="5" id="KW-1185">Reference proteome</keyword>
<evidence type="ECO:0000313" key="3">
    <source>
        <dbReference type="EMBL" id="USS00919.1"/>
    </source>
</evidence>
<dbReference type="Proteomes" id="UP000280586">
    <property type="component" value="Chromosome"/>
</dbReference>
<reference evidence="3" key="2">
    <citation type="submission" date="2022-06" db="EMBL/GenBank/DDBJ databases">
        <authorList>
            <person name="Holder M.E."/>
            <person name="Ajami N.J."/>
            <person name="Petrosino J.F."/>
        </authorList>
    </citation>
    <scope>NUCLEOTIDE SEQUENCE</scope>
    <source>
        <strain evidence="3">RMA 8861</strain>
    </source>
</reference>
<sequence>MQEIKINTEFIKLDSFLKWCGVASLGSEAKIYVLEEMVKVNGEVCTQRGKKIRPGDVVEFEGEKFKVI</sequence>
<evidence type="ECO:0000313" key="5">
    <source>
        <dbReference type="Proteomes" id="UP001055437"/>
    </source>
</evidence>
<protein>
    <submittedName>
        <fullName evidence="2">RNA-binding protein</fullName>
    </submittedName>
    <submittedName>
        <fullName evidence="3">S4 domain-containing protein YaaA</fullName>
    </submittedName>
</protein>
<reference evidence="2 4" key="1">
    <citation type="submission" date="2017-09" db="EMBL/GenBank/DDBJ databases">
        <authorList>
            <person name="Thomas P."/>
            <person name="Seyboldt C."/>
        </authorList>
    </citation>
    <scope>NUCLEOTIDE SEQUENCE [LARGE SCALE GENOMIC DNA]</scope>
    <source>
        <strain evidence="2 4">DSM 7534</strain>
    </source>
</reference>
<evidence type="ECO:0000256" key="1">
    <source>
        <dbReference type="PROSITE-ProRule" id="PRU00182"/>
    </source>
</evidence>